<evidence type="ECO:0000313" key="4">
    <source>
        <dbReference type="Proteomes" id="UP000323136"/>
    </source>
</evidence>
<proteinExistence type="predicted"/>
<reference evidence="3 4" key="1">
    <citation type="submission" date="2019-07" db="EMBL/GenBank/DDBJ databases">
        <title>Genomic Encyclopedia of Type Strains, Phase IV (KMG-IV): sequencing the most valuable type-strain genomes for metagenomic binning, comparative biology and taxonomic classification.</title>
        <authorList>
            <person name="Goeker M."/>
        </authorList>
    </citation>
    <scope>NUCLEOTIDE SEQUENCE [LARGE SCALE GENOMIC DNA]</scope>
    <source>
        <strain evidence="3 4">DSM 18961</strain>
    </source>
</reference>
<dbReference type="Pfam" id="PF00583">
    <property type="entry name" value="Acetyltransf_1"/>
    <property type="match status" value="1"/>
</dbReference>
<keyword evidence="4" id="KW-1185">Reference proteome</keyword>
<dbReference type="Gene3D" id="3.40.630.30">
    <property type="match status" value="1"/>
</dbReference>
<evidence type="ECO:0000256" key="1">
    <source>
        <dbReference type="ARBA" id="ARBA00022679"/>
    </source>
</evidence>
<feature type="domain" description="N-acetyltransferase" evidence="2">
    <location>
        <begin position="3"/>
        <end position="160"/>
    </location>
</feature>
<dbReference type="Proteomes" id="UP000323136">
    <property type="component" value="Unassembled WGS sequence"/>
</dbReference>
<organism evidence="3 4">
    <name type="scientific">Tenacibaculum adriaticum</name>
    <dbReference type="NCBI Taxonomy" id="413713"/>
    <lineage>
        <taxon>Bacteria</taxon>
        <taxon>Pseudomonadati</taxon>
        <taxon>Bacteroidota</taxon>
        <taxon>Flavobacteriia</taxon>
        <taxon>Flavobacteriales</taxon>
        <taxon>Flavobacteriaceae</taxon>
        <taxon>Tenacibaculum</taxon>
    </lineage>
</organism>
<dbReference type="SUPFAM" id="SSF55729">
    <property type="entry name" value="Acyl-CoA N-acyltransferases (Nat)"/>
    <property type="match status" value="1"/>
</dbReference>
<gene>
    <name evidence="3" type="ORF">C7447_10389</name>
</gene>
<keyword evidence="1 3" id="KW-0808">Transferase</keyword>
<dbReference type="RefSeq" id="WP_148870268.1">
    <property type="nucleotide sequence ID" value="NZ_VNIA01000003.1"/>
</dbReference>
<dbReference type="PANTHER" id="PTHR13947:SF37">
    <property type="entry name" value="LD18367P"/>
    <property type="match status" value="1"/>
</dbReference>
<dbReference type="PROSITE" id="PS51186">
    <property type="entry name" value="GNAT"/>
    <property type="match status" value="1"/>
</dbReference>
<evidence type="ECO:0000259" key="2">
    <source>
        <dbReference type="PROSITE" id="PS51186"/>
    </source>
</evidence>
<dbReference type="InterPro" id="IPR000182">
    <property type="entry name" value="GNAT_dom"/>
</dbReference>
<dbReference type="OrthoDB" id="5419426at2"/>
<sequence length="160" mass="18057">MKVTIRQIEQKDNASLANMIRTVFEQHNAPKEGTVYTDPTTNNLYELFRTPKSILWVAEVNSKAIGCCGIYPTIGLEKDCVELVKFYLSEDARGKGIGKQLMQKSVESAKELGYNQIYLESLPVFSKAVGMYEKLGFERLVKPLGESGHTTCNIWMLKEI</sequence>
<comment type="caution">
    <text evidence="3">The sequence shown here is derived from an EMBL/GenBank/DDBJ whole genome shotgun (WGS) entry which is preliminary data.</text>
</comment>
<dbReference type="AlphaFoldDB" id="A0A5S5DPR0"/>
<evidence type="ECO:0000313" key="3">
    <source>
        <dbReference type="EMBL" id="TYP97923.1"/>
    </source>
</evidence>
<dbReference type="PANTHER" id="PTHR13947">
    <property type="entry name" value="GNAT FAMILY N-ACETYLTRANSFERASE"/>
    <property type="match status" value="1"/>
</dbReference>
<dbReference type="EMBL" id="VNIA01000003">
    <property type="protein sequence ID" value="TYP97923.1"/>
    <property type="molecule type" value="Genomic_DNA"/>
</dbReference>
<dbReference type="CDD" id="cd04301">
    <property type="entry name" value="NAT_SF"/>
    <property type="match status" value="1"/>
</dbReference>
<dbReference type="InterPro" id="IPR016181">
    <property type="entry name" value="Acyl_CoA_acyltransferase"/>
</dbReference>
<protein>
    <submittedName>
        <fullName evidence="3">Putative acetyltransferase</fullName>
    </submittedName>
</protein>
<dbReference type="GO" id="GO:0008080">
    <property type="term" value="F:N-acetyltransferase activity"/>
    <property type="evidence" value="ECO:0007669"/>
    <property type="project" value="InterPro"/>
</dbReference>
<name>A0A5S5DPR0_9FLAO</name>
<dbReference type="InterPro" id="IPR050769">
    <property type="entry name" value="NAT_camello-type"/>
</dbReference>
<accession>A0A5S5DPR0</accession>